<dbReference type="EMBL" id="JANPWE010000004">
    <property type="protein sequence ID" value="MCR6545798.1"/>
    <property type="molecule type" value="Genomic_DNA"/>
</dbReference>
<keyword evidence="5" id="KW-0460">Magnesium</keyword>
<dbReference type="PROSITE" id="PS00723">
    <property type="entry name" value="POLYPRENYL_SYNTHASE_1"/>
    <property type="match status" value="1"/>
</dbReference>
<keyword evidence="9" id="KW-1185">Reference proteome</keyword>
<dbReference type="SFLD" id="SFLDS00005">
    <property type="entry name" value="Isoprenoid_Synthase_Type_I"/>
    <property type="match status" value="1"/>
</dbReference>
<keyword evidence="3 7" id="KW-0808">Transferase</keyword>
<evidence type="ECO:0000256" key="5">
    <source>
        <dbReference type="ARBA" id="ARBA00022842"/>
    </source>
</evidence>
<sequence length="295" mass="32426">MNIDLYLKEKANLINQELDRLLPEVELKPQVLHQAMRYSVFAGGKRLRPVLFLATLDALEEPSEPYLPFACALELIHTYSLIHDDLPAMDNDDLRRGLPTSHKKFGEAQAILAGDALLTYAFKLMVSPKEKGASPEKLLAAIDEVTDGAGLKGMIVGQVLDIQAENKEIGLDELQTIHRNKTGALFAASIRSAAVLAGCNPEMLEKLTGYAENFGLAFQITDDILDVIGDTAKMGKPTGSDQEQKKITYPSFLGLERSQELARESVEKAVQYLIELPAGADPLRALARQVIDREN</sequence>
<comment type="similarity">
    <text evidence="2 7">Belongs to the FPP/GGPP synthase family.</text>
</comment>
<dbReference type="PANTHER" id="PTHR43281:SF1">
    <property type="entry name" value="FARNESYL DIPHOSPHATE SYNTHASE"/>
    <property type="match status" value="1"/>
</dbReference>
<dbReference type="SFLD" id="SFLDG01017">
    <property type="entry name" value="Polyprenyl_Transferase_Like"/>
    <property type="match status" value="1"/>
</dbReference>
<keyword evidence="6" id="KW-0414">Isoprene biosynthesis</keyword>
<evidence type="ECO:0000313" key="9">
    <source>
        <dbReference type="Proteomes" id="UP001524944"/>
    </source>
</evidence>
<comment type="caution">
    <text evidence="8">The sequence shown here is derived from an EMBL/GenBank/DDBJ whole genome shotgun (WGS) entry which is preliminary data.</text>
</comment>
<comment type="cofactor">
    <cofactor evidence="1">
        <name>Mg(2+)</name>
        <dbReference type="ChEBI" id="CHEBI:18420"/>
    </cofactor>
</comment>
<dbReference type="PROSITE" id="PS00444">
    <property type="entry name" value="POLYPRENYL_SYNTHASE_2"/>
    <property type="match status" value="1"/>
</dbReference>
<dbReference type="InterPro" id="IPR053378">
    <property type="entry name" value="Prenyl_diphosphate_synthase"/>
</dbReference>
<dbReference type="PANTHER" id="PTHR43281">
    <property type="entry name" value="FARNESYL DIPHOSPHATE SYNTHASE"/>
    <property type="match status" value="1"/>
</dbReference>
<name>A0ABT1Y5G1_9FIRM</name>
<evidence type="ECO:0000256" key="1">
    <source>
        <dbReference type="ARBA" id="ARBA00001946"/>
    </source>
</evidence>
<protein>
    <submittedName>
        <fullName evidence="8">Polyprenyl synthetase family protein</fullName>
    </submittedName>
</protein>
<dbReference type="SUPFAM" id="SSF48576">
    <property type="entry name" value="Terpenoid synthases"/>
    <property type="match status" value="1"/>
</dbReference>
<evidence type="ECO:0000256" key="3">
    <source>
        <dbReference type="ARBA" id="ARBA00022679"/>
    </source>
</evidence>
<reference evidence="8 9" key="1">
    <citation type="submission" date="2022-08" db="EMBL/GenBank/DDBJ databases">
        <title>Proteogenomics of the novel Dehalobacterium formicoaceticum strain EZ94 highlights a key role of methyltransferases during anaerobic dichloromethane degradation.</title>
        <authorList>
            <person name="Wasmund K."/>
        </authorList>
    </citation>
    <scope>NUCLEOTIDE SEQUENCE [LARGE SCALE GENOMIC DNA]</scope>
    <source>
        <strain evidence="8 9">EZ94</strain>
    </source>
</reference>
<accession>A0ABT1Y5G1</accession>
<dbReference type="Pfam" id="PF00348">
    <property type="entry name" value="polyprenyl_synt"/>
    <property type="match status" value="1"/>
</dbReference>
<keyword evidence="4" id="KW-0479">Metal-binding</keyword>
<dbReference type="RefSeq" id="WP_257913330.1">
    <property type="nucleotide sequence ID" value="NZ_JANPWE010000004.1"/>
</dbReference>
<dbReference type="InterPro" id="IPR033749">
    <property type="entry name" value="Polyprenyl_synt_CS"/>
</dbReference>
<evidence type="ECO:0000313" key="8">
    <source>
        <dbReference type="EMBL" id="MCR6545798.1"/>
    </source>
</evidence>
<dbReference type="Gene3D" id="1.10.600.10">
    <property type="entry name" value="Farnesyl Diphosphate Synthase"/>
    <property type="match status" value="1"/>
</dbReference>
<dbReference type="InterPro" id="IPR000092">
    <property type="entry name" value="Polyprenyl_synt"/>
</dbReference>
<evidence type="ECO:0000256" key="6">
    <source>
        <dbReference type="ARBA" id="ARBA00023229"/>
    </source>
</evidence>
<dbReference type="NCBIfam" id="NF045485">
    <property type="entry name" value="FPPsyn"/>
    <property type="match status" value="1"/>
</dbReference>
<gene>
    <name evidence="8" type="ORF">NVS47_09800</name>
</gene>
<dbReference type="CDD" id="cd00685">
    <property type="entry name" value="Trans_IPPS_HT"/>
    <property type="match status" value="1"/>
</dbReference>
<organism evidence="8 9">
    <name type="scientific">Dehalobacterium formicoaceticum</name>
    <dbReference type="NCBI Taxonomy" id="51515"/>
    <lineage>
        <taxon>Bacteria</taxon>
        <taxon>Bacillati</taxon>
        <taxon>Bacillota</taxon>
        <taxon>Clostridia</taxon>
        <taxon>Eubacteriales</taxon>
        <taxon>Peptococcaceae</taxon>
        <taxon>Dehalobacterium</taxon>
    </lineage>
</organism>
<evidence type="ECO:0000256" key="4">
    <source>
        <dbReference type="ARBA" id="ARBA00022723"/>
    </source>
</evidence>
<evidence type="ECO:0000256" key="2">
    <source>
        <dbReference type="ARBA" id="ARBA00006706"/>
    </source>
</evidence>
<proteinExistence type="inferred from homology"/>
<dbReference type="InterPro" id="IPR008949">
    <property type="entry name" value="Isoprenoid_synthase_dom_sf"/>
</dbReference>
<evidence type="ECO:0000256" key="7">
    <source>
        <dbReference type="RuleBase" id="RU004466"/>
    </source>
</evidence>
<dbReference type="Proteomes" id="UP001524944">
    <property type="component" value="Unassembled WGS sequence"/>
</dbReference>